<keyword evidence="3" id="KW-1185">Reference proteome</keyword>
<evidence type="ECO:0000313" key="3">
    <source>
        <dbReference type="Proteomes" id="UP000015106"/>
    </source>
</evidence>
<evidence type="ECO:0000256" key="1">
    <source>
        <dbReference type="SAM" id="MobiDB-lite"/>
    </source>
</evidence>
<reference evidence="2" key="3">
    <citation type="submission" date="2022-06" db="UniProtKB">
        <authorList>
            <consortium name="EnsemblPlants"/>
        </authorList>
    </citation>
    <scope>IDENTIFICATION</scope>
</reference>
<reference evidence="2" key="2">
    <citation type="submission" date="2018-03" db="EMBL/GenBank/DDBJ databases">
        <title>The Triticum urartu genome reveals the dynamic nature of wheat genome evolution.</title>
        <authorList>
            <person name="Ling H."/>
            <person name="Ma B."/>
            <person name="Shi X."/>
            <person name="Liu H."/>
            <person name="Dong L."/>
            <person name="Sun H."/>
            <person name="Cao Y."/>
            <person name="Gao Q."/>
            <person name="Zheng S."/>
            <person name="Li Y."/>
            <person name="Yu Y."/>
            <person name="Du H."/>
            <person name="Qi M."/>
            <person name="Li Y."/>
            <person name="Yu H."/>
            <person name="Cui Y."/>
            <person name="Wang N."/>
            <person name="Chen C."/>
            <person name="Wu H."/>
            <person name="Zhao Y."/>
            <person name="Zhang J."/>
            <person name="Li Y."/>
            <person name="Zhou W."/>
            <person name="Zhang B."/>
            <person name="Hu W."/>
            <person name="Eijk M."/>
            <person name="Tang J."/>
            <person name="Witsenboer H."/>
            <person name="Zhao S."/>
            <person name="Li Z."/>
            <person name="Zhang A."/>
            <person name="Wang D."/>
            <person name="Liang C."/>
        </authorList>
    </citation>
    <scope>NUCLEOTIDE SEQUENCE [LARGE SCALE GENOMIC DNA]</scope>
    <source>
        <strain evidence="2">cv. G1812</strain>
    </source>
</reference>
<feature type="compositionally biased region" description="Basic residues" evidence="1">
    <location>
        <begin position="32"/>
        <end position="43"/>
    </location>
</feature>
<reference evidence="3" key="1">
    <citation type="journal article" date="2013" name="Nature">
        <title>Draft genome of the wheat A-genome progenitor Triticum urartu.</title>
        <authorList>
            <person name="Ling H.Q."/>
            <person name="Zhao S."/>
            <person name="Liu D."/>
            <person name="Wang J."/>
            <person name="Sun H."/>
            <person name="Zhang C."/>
            <person name="Fan H."/>
            <person name="Li D."/>
            <person name="Dong L."/>
            <person name="Tao Y."/>
            <person name="Gao C."/>
            <person name="Wu H."/>
            <person name="Li Y."/>
            <person name="Cui Y."/>
            <person name="Guo X."/>
            <person name="Zheng S."/>
            <person name="Wang B."/>
            <person name="Yu K."/>
            <person name="Liang Q."/>
            <person name="Yang W."/>
            <person name="Lou X."/>
            <person name="Chen J."/>
            <person name="Feng M."/>
            <person name="Jian J."/>
            <person name="Zhang X."/>
            <person name="Luo G."/>
            <person name="Jiang Y."/>
            <person name="Liu J."/>
            <person name="Wang Z."/>
            <person name="Sha Y."/>
            <person name="Zhang B."/>
            <person name="Wu H."/>
            <person name="Tang D."/>
            <person name="Shen Q."/>
            <person name="Xue P."/>
            <person name="Zou S."/>
            <person name="Wang X."/>
            <person name="Liu X."/>
            <person name="Wang F."/>
            <person name="Yang Y."/>
            <person name="An X."/>
            <person name="Dong Z."/>
            <person name="Zhang K."/>
            <person name="Zhang X."/>
            <person name="Luo M.C."/>
            <person name="Dvorak J."/>
            <person name="Tong Y."/>
            <person name="Wang J."/>
            <person name="Yang H."/>
            <person name="Li Z."/>
            <person name="Wang D."/>
            <person name="Zhang A."/>
            <person name="Wang J."/>
        </authorList>
    </citation>
    <scope>NUCLEOTIDE SEQUENCE</scope>
    <source>
        <strain evidence="3">cv. G1812</strain>
    </source>
</reference>
<feature type="compositionally biased region" description="Basic and acidic residues" evidence="1">
    <location>
        <begin position="9"/>
        <end position="31"/>
    </location>
</feature>
<evidence type="ECO:0000313" key="2">
    <source>
        <dbReference type="EnsemblPlants" id="TuG1812G0100001496.01.T01"/>
    </source>
</evidence>
<accession>A0A8R7P0E8</accession>
<protein>
    <submittedName>
        <fullName evidence="2">Uncharacterized protein</fullName>
    </submittedName>
</protein>
<organism evidence="2 3">
    <name type="scientific">Triticum urartu</name>
    <name type="common">Red wild einkorn</name>
    <name type="synonym">Crithodium urartu</name>
    <dbReference type="NCBI Taxonomy" id="4572"/>
    <lineage>
        <taxon>Eukaryota</taxon>
        <taxon>Viridiplantae</taxon>
        <taxon>Streptophyta</taxon>
        <taxon>Embryophyta</taxon>
        <taxon>Tracheophyta</taxon>
        <taxon>Spermatophyta</taxon>
        <taxon>Magnoliopsida</taxon>
        <taxon>Liliopsida</taxon>
        <taxon>Poales</taxon>
        <taxon>Poaceae</taxon>
        <taxon>BOP clade</taxon>
        <taxon>Pooideae</taxon>
        <taxon>Triticodae</taxon>
        <taxon>Triticeae</taxon>
        <taxon>Triticinae</taxon>
        <taxon>Triticum</taxon>
    </lineage>
</organism>
<dbReference type="EnsemblPlants" id="TuG1812G0100001496.01.T01">
    <property type="protein sequence ID" value="TuG1812G0100001496.01.T01"/>
    <property type="gene ID" value="TuG1812G0100001496.01"/>
</dbReference>
<proteinExistence type="predicted"/>
<dbReference type="AlphaFoldDB" id="A0A8R7P0E8"/>
<name>A0A8R7P0E8_TRIUA</name>
<dbReference type="Gramene" id="TuG1812G0100001496.01.T01">
    <property type="protein sequence ID" value="TuG1812G0100001496.01.T01"/>
    <property type="gene ID" value="TuG1812G0100001496.01"/>
</dbReference>
<dbReference type="Proteomes" id="UP000015106">
    <property type="component" value="Chromosome 1"/>
</dbReference>
<sequence length="81" mass="8696">MEAAGGSDRPSKVDPASRCRGASAEHPDPRCSRRYPARIPKRLQSRDKAGNIGCPDADVEASHSVHFCCLVPSAVYVRSGM</sequence>
<feature type="region of interest" description="Disordered" evidence="1">
    <location>
        <begin position="1"/>
        <end position="51"/>
    </location>
</feature>